<keyword evidence="8" id="KW-0653">Protein transport</keyword>
<dbReference type="AlphaFoldDB" id="A0A811PM06"/>
<dbReference type="EMBL" id="CAJGYO010000007">
    <property type="protein sequence ID" value="CAD6242312.1"/>
    <property type="molecule type" value="Genomic_DNA"/>
</dbReference>
<dbReference type="GO" id="GO:0070971">
    <property type="term" value="C:endoplasmic reticulum exit site"/>
    <property type="evidence" value="ECO:0007669"/>
    <property type="project" value="TreeGrafter"/>
</dbReference>
<dbReference type="InterPro" id="IPR015943">
    <property type="entry name" value="WD40/YVTN_repeat-like_dom_sf"/>
</dbReference>
<dbReference type="GO" id="GO:0090110">
    <property type="term" value="P:COPII-coated vesicle cargo loading"/>
    <property type="evidence" value="ECO:0007669"/>
    <property type="project" value="TreeGrafter"/>
</dbReference>
<dbReference type="PANTHER" id="PTHR13923:SF11">
    <property type="entry name" value="SECRETORY 31, ISOFORM D"/>
    <property type="match status" value="1"/>
</dbReference>
<evidence type="ECO:0000256" key="3">
    <source>
        <dbReference type="ARBA" id="ARBA00022448"/>
    </source>
</evidence>
<evidence type="ECO:0000313" key="12">
    <source>
        <dbReference type="Proteomes" id="UP000604825"/>
    </source>
</evidence>
<evidence type="ECO:0000256" key="5">
    <source>
        <dbReference type="ARBA" id="ARBA00022737"/>
    </source>
</evidence>
<protein>
    <recommendedName>
        <fullName evidence="10">Anaphase-promoting complex subunit 4-like WD40 domain-containing protein</fullName>
    </recommendedName>
</protein>
<sequence length="399" mass="42245">MAEVLASASVTASALAFGGSSDVTFLAAGTSPGSSTAPGSINAPGSSNPGLLVYRTAAAYIDGVLPLVARIPSPAEFCRVAWSRPTEASCCSSALPTGLIAGGLKSGVVAVWDPREALLENDNLTLQSEDGRSESGDGRWFSQFRVIDDYFSPDGPPQPPSLNSTSGDLTLPASSSASMVALMSCHSAGPVLGLSFSPTTPHFLASGGAKGTVLIWDLINPSAERIPHFQYNEDDKVQILDLSWNALKPNVITSASNVGVKILDISAKSSVIGKFSSMETCSAVEWCPTDKDTMIVASGNYCKVWDVRKVDKPLHQFSDTNSIVAISWCPFEKEIVLACTEEKLLLLNVKKGEVVHEVKAPGKCLAVRWSQHRVNHFALATSGGRPVYDKVEMYHGVGN</sequence>
<evidence type="ECO:0000313" key="11">
    <source>
        <dbReference type="EMBL" id="CAD6242312.1"/>
    </source>
</evidence>
<keyword evidence="5" id="KW-0677">Repeat</keyword>
<proteinExistence type="inferred from homology"/>
<dbReference type="InterPro" id="IPR024977">
    <property type="entry name" value="Apc4-like_WD40_dom"/>
</dbReference>
<gene>
    <name evidence="11" type="ORF">NCGR_LOCUS27835</name>
</gene>
<dbReference type="Gene3D" id="2.130.10.10">
    <property type="entry name" value="YVTN repeat-like/Quinoprotein amine dehydrogenase"/>
    <property type="match status" value="1"/>
</dbReference>
<keyword evidence="3" id="KW-0813">Transport</keyword>
<feature type="repeat" description="WD" evidence="9">
    <location>
        <begin position="191"/>
        <end position="226"/>
    </location>
</feature>
<name>A0A811PM06_9POAL</name>
<keyword evidence="4 9" id="KW-0853">WD repeat</keyword>
<evidence type="ECO:0000256" key="4">
    <source>
        <dbReference type="ARBA" id="ARBA00022574"/>
    </source>
</evidence>
<feature type="domain" description="Anaphase-promoting complex subunit 4-like WD40" evidence="10">
    <location>
        <begin position="291"/>
        <end position="371"/>
    </location>
</feature>
<evidence type="ECO:0000259" key="10">
    <source>
        <dbReference type="Pfam" id="PF12894"/>
    </source>
</evidence>
<keyword evidence="7" id="KW-0931">ER-Golgi transport</keyword>
<dbReference type="InterPro" id="IPR040251">
    <property type="entry name" value="SEC31-like"/>
</dbReference>
<dbReference type="GO" id="GO:0007029">
    <property type="term" value="P:endoplasmic reticulum organization"/>
    <property type="evidence" value="ECO:0007669"/>
    <property type="project" value="TreeGrafter"/>
</dbReference>
<dbReference type="GO" id="GO:0005198">
    <property type="term" value="F:structural molecule activity"/>
    <property type="evidence" value="ECO:0007669"/>
    <property type="project" value="TreeGrafter"/>
</dbReference>
<evidence type="ECO:0000256" key="2">
    <source>
        <dbReference type="ARBA" id="ARBA00009358"/>
    </source>
</evidence>
<dbReference type="PROSITE" id="PS50082">
    <property type="entry name" value="WD_REPEATS_2"/>
    <property type="match status" value="1"/>
</dbReference>
<dbReference type="Proteomes" id="UP000604825">
    <property type="component" value="Unassembled WGS sequence"/>
</dbReference>
<dbReference type="InterPro" id="IPR001680">
    <property type="entry name" value="WD40_rpt"/>
</dbReference>
<dbReference type="Pfam" id="PF12894">
    <property type="entry name" value="ANAPC4_WD40"/>
    <property type="match status" value="1"/>
</dbReference>
<accession>A0A811PM06</accession>
<dbReference type="InterPro" id="IPR036322">
    <property type="entry name" value="WD40_repeat_dom_sf"/>
</dbReference>
<dbReference type="OrthoDB" id="60955at2759"/>
<evidence type="ECO:0000256" key="7">
    <source>
        <dbReference type="ARBA" id="ARBA00022892"/>
    </source>
</evidence>
<evidence type="ECO:0000256" key="1">
    <source>
        <dbReference type="ARBA" id="ARBA00004240"/>
    </source>
</evidence>
<keyword evidence="12" id="KW-1185">Reference proteome</keyword>
<comment type="caution">
    <text evidence="11">The sequence shown here is derived from an EMBL/GenBank/DDBJ whole genome shotgun (WGS) entry which is preliminary data.</text>
</comment>
<keyword evidence="6" id="KW-0256">Endoplasmic reticulum</keyword>
<evidence type="ECO:0000256" key="8">
    <source>
        <dbReference type="ARBA" id="ARBA00022927"/>
    </source>
</evidence>
<comment type="similarity">
    <text evidence="2">Belongs to the WD repeat SEC31 family.</text>
</comment>
<dbReference type="SMART" id="SM00320">
    <property type="entry name" value="WD40"/>
    <property type="match status" value="4"/>
</dbReference>
<evidence type="ECO:0000256" key="6">
    <source>
        <dbReference type="ARBA" id="ARBA00022824"/>
    </source>
</evidence>
<reference evidence="11" key="1">
    <citation type="submission" date="2020-10" db="EMBL/GenBank/DDBJ databases">
        <authorList>
            <person name="Han B."/>
            <person name="Lu T."/>
            <person name="Zhao Q."/>
            <person name="Huang X."/>
            <person name="Zhao Y."/>
        </authorList>
    </citation>
    <scope>NUCLEOTIDE SEQUENCE</scope>
</reference>
<dbReference type="GO" id="GO:0015031">
    <property type="term" value="P:protein transport"/>
    <property type="evidence" value="ECO:0007669"/>
    <property type="project" value="UniProtKB-KW"/>
</dbReference>
<dbReference type="PANTHER" id="PTHR13923">
    <property type="entry name" value="SEC31-RELATED PROTEIN"/>
    <property type="match status" value="1"/>
</dbReference>
<organism evidence="11 12">
    <name type="scientific">Miscanthus lutarioriparius</name>
    <dbReference type="NCBI Taxonomy" id="422564"/>
    <lineage>
        <taxon>Eukaryota</taxon>
        <taxon>Viridiplantae</taxon>
        <taxon>Streptophyta</taxon>
        <taxon>Embryophyta</taxon>
        <taxon>Tracheophyta</taxon>
        <taxon>Spermatophyta</taxon>
        <taxon>Magnoliopsida</taxon>
        <taxon>Liliopsida</taxon>
        <taxon>Poales</taxon>
        <taxon>Poaceae</taxon>
        <taxon>PACMAD clade</taxon>
        <taxon>Panicoideae</taxon>
        <taxon>Andropogonodae</taxon>
        <taxon>Andropogoneae</taxon>
        <taxon>Saccharinae</taxon>
        <taxon>Miscanthus</taxon>
    </lineage>
</organism>
<dbReference type="SUPFAM" id="SSF50978">
    <property type="entry name" value="WD40 repeat-like"/>
    <property type="match status" value="1"/>
</dbReference>
<evidence type="ECO:0000256" key="9">
    <source>
        <dbReference type="PROSITE-ProRule" id="PRU00221"/>
    </source>
</evidence>
<comment type="subcellular location">
    <subcellularLocation>
        <location evidence="1">Endoplasmic reticulum</location>
    </subcellularLocation>
</comment>
<dbReference type="GO" id="GO:0030127">
    <property type="term" value="C:COPII vesicle coat"/>
    <property type="evidence" value="ECO:0007669"/>
    <property type="project" value="TreeGrafter"/>
</dbReference>